<dbReference type="FunCoup" id="A0A2J7PHS6">
    <property type="interactions" value="120"/>
</dbReference>
<reference evidence="2 3" key="1">
    <citation type="submission" date="2017-12" db="EMBL/GenBank/DDBJ databases">
        <title>Hemimetabolous genomes reveal molecular basis of termite eusociality.</title>
        <authorList>
            <person name="Harrison M.C."/>
            <person name="Jongepier E."/>
            <person name="Robertson H.M."/>
            <person name="Arning N."/>
            <person name="Bitard-Feildel T."/>
            <person name="Chao H."/>
            <person name="Childers C.P."/>
            <person name="Dinh H."/>
            <person name="Doddapaneni H."/>
            <person name="Dugan S."/>
            <person name="Gowin J."/>
            <person name="Greiner C."/>
            <person name="Han Y."/>
            <person name="Hu H."/>
            <person name="Hughes D.S.T."/>
            <person name="Huylmans A.-K."/>
            <person name="Kemena C."/>
            <person name="Kremer L.P.M."/>
            <person name="Lee S.L."/>
            <person name="Lopez-Ezquerra A."/>
            <person name="Mallet L."/>
            <person name="Monroy-Kuhn J.M."/>
            <person name="Moser A."/>
            <person name="Murali S.C."/>
            <person name="Muzny D.M."/>
            <person name="Otani S."/>
            <person name="Piulachs M.-D."/>
            <person name="Poelchau M."/>
            <person name="Qu J."/>
            <person name="Schaub F."/>
            <person name="Wada-Katsumata A."/>
            <person name="Worley K.C."/>
            <person name="Xie Q."/>
            <person name="Ylla G."/>
            <person name="Poulsen M."/>
            <person name="Gibbs R.A."/>
            <person name="Schal C."/>
            <person name="Richards S."/>
            <person name="Belles X."/>
            <person name="Korb J."/>
            <person name="Bornberg-Bauer E."/>
        </authorList>
    </citation>
    <scope>NUCLEOTIDE SEQUENCE [LARGE SCALE GENOMIC DNA]</scope>
    <source>
        <tissue evidence="2">Whole body</tissue>
    </source>
</reference>
<dbReference type="SUPFAM" id="SSF50978">
    <property type="entry name" value="WD40 repeat-like"/>
    <property type="match status" value="1"/>
</dbReference>
<protein>
    <recommendedName>
        <fullName evidence="4">TATA box-binding protein-associated factor RNA polymerase I subunit C</fullName>
    </recommendedName>
</protein>
<proteinExistence type="predicted"/>
<dbReference type="InterPro" id="IPR036322">
    <property type="entry name" value="WD40_repeat_dom_sf"/>
</dbReference>
<keyword evidence="3" id="KW-1185">Reference proteome</keyword>
<evidence type="ECO:0000256" key="1">
    <source>
        <dbReference type="SAM" id="MobiDB-lite"/>
    </source>
</evidence>
<evidence type="ECO:0008006" key="4">
    <source>
        <dbReference type="Google" id="ProtNLM"/>
    </source>
</evidence>
<evidence type="ECO:0000313" key="2">
    <source>
        <dbReference type="EMBL" id="PNF15885.1"/>
    </source>
</evidence>
<organism evidence="2 3">
    <name type="scientific">Cryptotermes secundus</name>
    <dbReference type="NCBI Taxonomy" id="105785"/>
    <lineage>
        <taxon>Eukaryota</taxon>
        <taxon>Metazoa</taxon>
        <taxon>Ecdysozoa</taxon>
        <taxon>Arthropoda</taxon>
        <taxon>Hexapoda</taxon>
        <taxon>Insecta</taxon>
        <taxon>Pterygota</taxon>
        <taxon>Neoptera</taxon>
        <taxon>Polyneoptera</taxon>
        <taxon>Dictyoptera</taxon>
        <taxon>Blattodea</taxon>
        <taxon>Blattoidea</taxon>
        <taxon>Termitoidae</taxon>
        <taxon>Kalotermitidae</taxon>
        <taxon>Cryptotermitinae</taxon>
        <taxon>Cryptotermes</taxon>
    </lineage>
</organism>
<dbReference type="InParanoid" id="A0A2J7PHS6"/>
<dbReference type="AlphaFoldDB" id="A0A2J7PHS6"/>
<gene>
    <name evidence="2" type="ORF">B7P43_G08000</name>
</gene>
<evidence type="ECO:0000313" key="3">
    <source>
        <dbReference type="Proteomes" id="UP000235965"/>
    </source>
</evidence>
<dbReference type="OrthoDB" id="8195041at2759"/>
<comment type="caution">
    <text evidence="2">The sequence shown here is derived from an EMBL/GenBank/DDBJ whole genome shotgun (WGS) entry which is preliminary data.</text>
</comment>
<accession>A0A2J7PHS6</accession>
<feature type="region of interest" description="Disordered" evidence="1">
    <location>
        <begin position="502"/>
        <end position="524"/>
    </location>
</feature>
<sequence length="809" mass="92473">MGDVYRNVLEKCDFVSLYKFPHYGVPGHNLHNQIEIEYECSSRDLPYNCMQPLPLLPPAKVSNRVLQGEDPATILVKKKLLWKHQIAVHKGRYKTQKKRNMVCKILQDLISSNKTVHTVSHEDAYYVKLIGRNPDEEFDGTYNWYYSGGCLDKLEVDGQVLLLTTEGKKKDQLCVLPLEMKNNWQASLSGGSSVQSTCGHTIHQVRGMYRQDEGFVGVRLRNACHLYSLNPGLHLESMHKATSKRPFIGLDLSPHSPGTYCTVTTSRCIQEWDINARKPVTSSVPTEQTLGDKWCSVSYCNDPQVIRVTDRCCSFILDKRNHTRKSSVMLCIKKMPNVLEYCETISLEFLSRILPHALYLCTNHHVFLYDIRAGSKPLQRWTHLLCSTPLYGCTVVPSSEEELVCIGNQEPGEIVTLLNRCDGEVPYCQVPPFALPNMHDAVHSAHKHGLWLNPFTQRRVQLSLTGLVWLPPHGSHLTLLSQTAAGDIFSHILKPRDLLQSNGRNKCNNADQKNNVNSSSETVNDYSKTRDLRRLVKWEKQLLKRKTSPTMKITTRKEMKHIYERLHSCGYRLHKNTEKKIQKDKWMMSKQAMQSCIDILAPRILAVWDIEKEPEWYEGEIVFQKDLSPTSHDKVQAWLTSVQNGEQNTESHNRVSEEEPSVFNTLHLSEQDIRSMKSEAGLTTLQSRKQSHTQRKDLYKMTHHGYQDMFTPSKTKFSTSTPSVVRHVEGLTQDTFKTLDHQVNDLISQDISLSQPGVTHDILTSVRHTIKESRELSQHEESMILSQGNSKINRKDIKIHSKNASVAGF</sequence>
<dbReference type="Proteomes" id="UP000235965">
    <property type="component" value="Unassembled WGS sequence"/>
</dbReference>
<name>A0A2J7PHS6_9NEOP</name>
<dbReference type="EMBL" id="NEVH01025133">
    <property type="protein sequence ID" value="PNF15885.1"/>
    <property type="molecule type" value="Genomic_DNA"/>
</dbReference>